<sequence>MTQEALKQEPAYAKHLHQVDGEWYMRLDKESRGVKIPADIARVIKGALRMEQLRKSDKNMRIRGAYSKINCHETALFAIGALDRDYALGNYSMPLFPDVQYKQHEEFSDLQTHVQKHVGNELWLVQVKAFPESKKVEHSFLAGIDERGNVVCFEKQGSRHEPLSFRVTNLVYIYGLYSEKYWAGGSIDSIKEHPLVKKIHERKGPPDIKSSQSPESQSAA</sequence>
<organism evidence="2 3">
    <name type="scientific">Candidatus Kaiserbacteria bacterium RIFCSPLOWO2_01_FULL_50_24</name>
    <dbReference type="NCBI Taxonomy" id="1798507"/>
    <lineage>
        <taxon>Bacteria</taxon>
        <taxon>Candidatus Kaiseribacteriota</taxon>
    </lineage>
</organism>
<feature type="region of interest" description="Disordered" evidence="1">
    <location>
        <begin position="198"/>
        <end position="220"/>
    </location>
</feature>
<evidence type="ECO:0000313" key="2">
    <source>
        <dbReference type="EMBL" id="OGG75134.1"/>
    </source>
</evidence>
<dbReference type="AlphaFoldDB" id="A0A1F6ENC6"/>
<dbReference type="EMBL" id="MFLU01000007">
    <property type="protein sequence ID" value="OGG75134.1"/>
    <property type="molecule type" value="Genomic_DNA"/>
</dbReference>
<proteinExistence type="predicted"/>
<gene>
    <name evidence="2" type="ORF">A3A34_02145</name>
</gene>
<reference evidence="2 3" key="1">
    <citation type="journal article" date="2016" name="Nat. Commun.">
        <title>Thousands of microbial genomes shed light on interconnected biogeochemical processes in an aquifer system.</title>
        <authorList>
            <person name="Anantharaman K."/>
            <person name="Brown C.T."/>
            <person name="Hug L.A."/>
            <person name="Sharon I."/>
            <person name="Castelle C.J."/>
            <person name="Probst A.J."/>
            <person name="Thomas B.C."/>
            <person name="Singh A."/>
            <person name="Wilkins M.J."/>
            <person name="Karaoz U."/>
            <person name="Brodie E.L."/>
            <person name="Williams K.H."/>
            <person name="Hubbard S.S."/>
            <person name="Banfield J.F."/>
        </authorList>
    </citation>
    <scope>NUCLEOTIDE SEQUENCE [LARGE SCALE GENOMIC DNA]</scope>
</reference>
<feature type="compositionally biased region" description="Polar residues" evidence="1">
    <location>
        <begin position="209"/>
        <end position="220"/>
    </location>
</feature>
<evidence type="ECO:0000313" key="3">
    <source>
        <dbReference type="Proteomes" id="UP000178587"/>
    </source>
</evidence>
<evidence type="ECO:0000256" key="1">
    <source>
        <dbReference type="SAM" id="MobiDB-lite"/>
    </source>
</evidence>
<dbReference type="Proteomes" id="UP000178587">
    <property type="component" value="Unassembled WGS sequence"/>
</dbReference>
<name>A0A1F6ENC6_9BACT</name>
<comment type="caution">
    <text evidence="2">The sequence shown here is derived from an EMBL/GenBank/DDBJ whole genome shotgun (WGS) entry which is preliminary data.</text>
</comment>
<protein>
    <submittedName>
        <fullName evidence="2">Uncharacterized protein</fullName>
    </submittedName>
</protein>
<accession>A0A1F6ENC6</accession>